<feature type="domain" description="MutL C-terminal dimerisation" evidence="5">
    <location>
        <begin position="407"/>
        <end position="550"/>
    </location>
</feature>
<comment type="function">
    <text evidence="4">This protein is involved in the repair of mismatches in DNA. It is required for dam-dependent methyl-directed DNA mismatch repair. May act as a 'molecular matchmaker', a protein that promotes the formation of a stable complex between two or more DNA-binding proteins in an ATP-dependent manner without itself being part of a final effector complex.</text>
</comment>
<dbReference type="Gene3D" id="3.30.230.10">
    <property type="match status" value="1"/>
</dbReference>
<dbReference type="PANTHER" id="PTHR10073">
    <property type="entry name" value="DNA MISMATCH REPAIR PROTEIN MLH, PMS, MUTL"/>
    <property type="match status" value="1"/>
</dbReference>
<dbReference type="RefSeq" id="WP_069643928.1">
    <property type="nucleotide sequence ID" value="NZ_MIJE01000033.1"/>
</dbReference>
<comment type="similarity">
    <text evidence="1 4">Belongs to the DNA mismatch repair MutL/HexB family.</text>
</comment>
<keyword evidence="2 4" id="KW-0227">DNA damage</keyword>
<dbReference type="Pfam" id="PF01119">
    <property type="entry name" value="DNA_mis_repair"/>
    <property type="match status" value="1"/>
</dbReference>
<sequence length="594" mass="68089">MQTIRILDEHIANQIAAGEVVERPVSVIKELVENAIDANSTRIVVEIQQGGLDKIKVTDNGTGMSKEDTLLAFERHATSKVLNEKSLFKIKTLGFRGEALPSISAISKLEIKTRQHAASLGNYLRIEGGKKGTIEPIGCPIGTQIVVEELFYNTPARLKYLKTISTEANHINDYLMKMSMAYPNISFNYSHNNKQIFMTQGNNSLHDVLINIYGSNTRDYWIPIALENLDFKIEGYIAKPEFTRSNRQHISFFVNGRFIRNPKLSEAIVKAYHTLTPINKYPITCLHITMDYSLVDVNVHPAKLEVRFSKEQELNLLLQESINRELLRINLVPEISAKETVNNTPKVNNISKVDNIYNNYSERDTKKVLAVHEPFKEDSYTNLSNSHTNTSKQSVIEFDNNEHDFRIIGQVHGTYIIAEDDKGMLLIDQHAAHERINYEKALNAVKNQTIRKVELLVPIQLHYSKTEIELIKEHKEILEQFALDFDQFGEKTLIIRAYPDWIPNNKVYEYVTFVIDKALAHTNKINIIEILEESCILFACKSSIKANQRLSVTEMERLIIDLRKTSSPYTCPHGRPISVHYSTYEIEKLFKRKN</sequence>
<evidence type="ECO:0000313" key="7">
    <source>
        <dbReference type="EMBL" id="OEF96008.1"/>
    </source>
</evidence>
<dbReference type="InterPro" id="IPR013507">
    <property type="entry name" value="DNA_mismatch_S5_2-like"/>
</dbReference>
<dbReference type="Gene3D" id="3.30.1370.100">
    <property type="entry name" value="MutL, C-terminal domain, regulatory subdomain"/>
    <property type="match status" value="1"/>
</dbReference>
<dbReference type="EMBL" id="MIJE01000033">
    <property type="protein sequence ID" value="OEF96008.1"/>
    <property type="molecule type" value="Genomic_DNA"/>
</dbReference>
<evidence type="ECO:0000256" key="3">
    <source>
        <dbReference type="ARBA" id="ARBA00023204"/>
    </source>
</evidence>
<dbReference type="InterPro" id="IPR037198">
    <property type="entry name" value="MutL_C_sf"/>
</dbReference>
<evidence type="ECO:0000259" key="6">
    <source>
        <dbReference type="SMART" id="SM01340"/>
    </source>
</evidence>
<dbReference type="Gene3D" id="3.30.1540.20">
    <property type="entry name" value="MutL, C-terminal domain, dimerisation subdomain"/>
    <property type="match status" value="1"/>
</dbReference>
<proteinExistence type="inferred from homology"/>
<protein>
    <recommendedName>
        <fullName evidence="4">DNA mismatch repair protein MutL</fullName>
    </recommendedName>
</protein>
<dbReference type="InterPro" id="IPR014721">
    <property type="entry name" value="Ribsml_uS5_D2-typ_fold_subgr"/>
</dbReference>
<dbReference type="SUPFAM" id="SSF54211">
    <property type="entry name" value="Ribosomal protein S5 domain 2-like"/>
    <property type="match status" value="1"/>
</dbReference>
<dbReference type="Pfam" id="PF13589">
    <property type="entry name" value="HATPase_c_3"/>
    <property type="match status" value="1"/>
</dbReference>
<accession>A0A1E5G0M4</accession>
<dbReference type="GO" id="GO:0006298">
    <property type="term" value="P:mismatch repair"/>
    <property type="evidence" value="ECO:0007669"/>
    <property type="project" value="UniProtKB-UniRule"/>
</dbReference>
<dbReference type="InterPro" id="IPR002099">
    <property type="entry name" value="MutL/Mlh/PMS"/>
</dbReference>
<dbReference type="CDD" id="cd16926">
    <property type="entry name" value="HATPase_MutL-MLH-PMS-like"/>
    <property type="match status" value="1"/>
</dbReference>
<dbReference type="InterPro" id="IPR014790">
    <property type="entry name" value="MutL_C"/>
</dbReference>
<dbReference type="AlphaFoldDB" id="A0A1E5G0M4"/>
<dbReference type="GO" id="GO:0030983">
    <property type="term" value="F:mismatched DNA binding"/>
    <property type="evidence" value="ECO:0007669"/>
    <property type="project" value="InterPro"/>
</dbReference>
<dbReference type="GO" id="GO:0016887">
    <property type="term" value="F:ATP hydrolysis activity"/>
    <property type="evidence" value="ECO:0007669"/>
    <property type="project" value="InterPro"/>
</dbReference>
<comment type="caution">
    <text evidence="7">The sequence shown here is derived from an EMBL/GenBank/DDBJ whole genome shotgun (WGS) entry which is preliminary data.</text>
</comment>
<dbReference type="SMART" id="SM00853">
    <property type="entry name" value="MutL_C"/>
    <property type="match status" value="1"/>
</dbReference>
<dbReference type="InterPro" id="IPR020667">
    <property type="entry name" value="DNA_mismatch_repair_MutL"/>
</dbReference>
<dbReference type="PANTHER" id="PTHR10073:SF12">
    <property type="entry name" value="DNA MISMATCH REPAIR PROTEIN MLH1"/>
    <property type="match status" value="1"/>
</dbReference>
<dbReference type="HAMAP" id="MF_00149">
    <property type="entry name" value="DNA_mis_repair"/>
    <property type="match status" value="1"/>
</dbReference>
<evidence type="ECO:0000259" key="5">
    <source>
        <dbReference type="SMART" id="SM00853"/>
    </source>
</evidence>
<dbReference type="InterPro" id="IPR020568">
    <property type="entry name" value="Ribosomal_Su5_D2-typ_SF"/>
</dbReference>
<dbReference type="Pfam" id="PF08676">
    <property type="entry name" value="MutL_C"/>
    <property type="match status" value="1"/>
</dbReference>
<dbReference type="InterPro" id="IPR014762">
    <property type="entry name" value="DNA_mismatch_repair_CS"/>
</dbReference>
<organism evidence="7 8">
    <name type="scientific">Desulfuribacillus alkaliarsenatis</name>
    <dbReference type="NCBI Taxonomy" id="766136"/>
    <lineage>
        <taxon>Bacteria</taxon>
        <taxon>Bacillati</taxon>
        <taxon>Bacillota</taxon>
        <taxon>Desulfuribacillia</taxon>
        <taxon>Desulfuribacillales</taxon>
        <taxon>Desulfuribacillaceae</taxon>
        <taxon>Desulfuribacillus</taxon>
    </lineage>
</organism>
<name>A0A1E5G0M4_9FIRM</name>
<dbReference type="CDD" id="cd00782">
    <property type="entry name" value="MutL_Trans"/>
    <property type="match status" value="1"/>
</dbReference>
<dbReference type="SUPFAM" id="SSF118116">
    <property type="entry name" value="DNA mismatch repair protein MutL"/>
    <property type="match status" value="1"/>
</dbReference>
<dbReference type="Proteomes" id="UP000094296">
    <property type="component" value="Unassembled WGS sequence"/>
</dbReference>
<dbReference type="GO" id="GO:0005524">
    <property type="term" value="F:ATP binding"/>
    <property type="evidence" value="ECO:0007669"/>
    <property type="project" value="InterPro"/>
</dbReference>
<keyword evidence="8" id="KW-1185">Reference proteome</keyword>
<dbReference type="NCBIfam" id="TIGR00585">
    <property type="entry name" value="mutl"/>
    <property type="match status" value="1"/>
</dbReference>
<gene>
    <name evidence="4" type="primary">mutL</name>
    <name evidence="7" type="ORF">BHF68_09685</name>
</gene>
<dbReference type="PROSITE" id="PS00058">
    <property type="entry name" value="DNA_MISMATCH_REPAIR_1"/>
    <property type="match status" value="1"/>
</dbReference>
<dbReference type="SUPFAM" id="SSF55874">
    <property type="entry name" value="ATPase domain of HSP90 chaperone/DNA topoisomerase II/histidine kinase"/>
    <property type="match status" value="1"/>
</dbReference>
<dbReference type="InterPro" id="IPR042121">
    <property type="entry name" value="MutL_C_regsub"/>
</dbReference>
<dbReference type="STRING" id="766136.BHF68_09685"/>
<evidence type="ECO:0000256" key="2">
    <source>
        <dbReference type="ARBA" id="ARBA00022763"/>
    </source>
</evidence>
<dbReference type="InterPro" id="IPR036890">
    <property type="entry name" value="HATPase_C_sf"/>
</dbReference>
<evidence type="ECO:0000256" key="1">
    <source>
        <dbReference type="ARBA" id="ARBA00006082"/>
    </source>
</evidence>
<dbReference type="GO" id="GO:0032300">
    <property type="term" value="C:mismatch repair complex"/>
    <property type="evidence" value="ECO:0007669"/>
    <property type="project" value="InterPro"/>
</dbReference>
<keyword evidence="3 4" id="KW-0234">DNA repair</keyword>
<dbReference type="InterPro" id="IPR038973">
    <property type="entry name" value="MutL/Mlh/Pms-like"/>
</dbReference>
<reference evidence="7 8" key="1">
    <citation type="submission" date="2016-09" db="EMBL/GenBank/DDBJ databases">
        <title>Draft genome sequence for the type strain of Desulfuribacillus alkaliarsenatis AHT28, an obligately anaerobic, sulfidogenic bacterium isolated from Russian soda lake sediments.</title>
        <authorList>
            <person name="Abin C.A."/>
            <person name="Hollibaugh J.T."/>
        </authorList>
    </citation>
    <scope>NUCLEOTIDE SEQUENCE [LARGE SCALE GENOMIC DNA]</scope>
    <source>
        <strain evidence="7 8">AHT28</strain>
    </source>
</reference>
<dbReference type="Gene3D" id="3.30.565.10">
    <property type="entry name" value="Histidine kinase-like ATPase, C-terminal domain"/>
    <property type="match status" value="1"/>
</dbReference>
<dbReference type="FunFam" id="3.30.565.10:FF:000003">
    <property type="entry name" value="DNA mismatch repair endonuclease MutL"/>
    <property type="match status" value="1"/>
</dbReference>
<evidence type="ECO:0000313" key="8">
    <source>
        <dbReference type="Proteomes" id="UP000094296"/>
    </source>
</evidence>
<dbReference type="InterPro" id="IPR042120">
    <property type="entry name" value="MutL_C_dimsub"/>
</dbReference>
<evidence type="ECO:0000256" key="4">
    <source>
        <dbReference type="HAMAP-Rule" id="MF_00149"/>
    </source>
</evidence>
<feature type="domain" description="DNA mismatch repair protein S5" evidence="6">
    <location>
        <begin position="209"/>
        <end position="327"/>
    </location>
</feature>
<dbReference type="GO" id="GO:0140664">
    <property type="term" value="F:ATP-dependent DNA damage sensor activity"/>
    <property type="evidence" value="ECO:0007669"/>
    <property type="project" value="InterPro"/>
</dbReference>
<dbReference type="SMART" id="SM01340">
    <property type="entry name" value="DNA_mis_repair"/>
    <property type="match status" value="1"/>
</dbReference>